<evidence type="ECO:0000313" key="8">
    <source>
        <dbReference type="EMBL" id="OIJ26542.1"/>
    </source>
</evidence>
<evidence type="ECO:0000256" key="3">
    <source>
        <dbReference type="ARBA" id="ARBA00022576"/>
    </source>
</evidence>
<organism evidence="8 9">
    <name type="scientific">Nocardioides luteus</name>
    <dbReference type="NCBI Taxonomy" id="1844"/>
    <lineage>
        <taxon>Bacteria</taxon>
        <taxon>Bacillati</taxon>
        <taxon>Actinomycetota</taxon>
        <taxon>Actinomycetes</taxon>
        <taxon>Propionibacteriales</taxon>
        <taxon>Nocardioidaceae</taxon>
        <taxon>Nocardioides</taxon>
    </lineage>
</organism>
<keyword evidence="3 6" id="KW-0032">Aminotransferase</keyword>
<comment type="cofactor">
    <cofactor evidence="1 6">
        <name>pyridoxal 5'-phosphate</name>
        <dbReference type="ChEBI" id="CHEBI:597326"/>
    </cofactor>
</comment>
<evidence type="ECO:0000256" key="6">
    <source>
        <dbReference type="RuleBase" id="RU000481"/>
    </source>
</evidence>
<evidence type="ECO:0000256" key="1">
    <source>
        <dbReference type="ARBA" id="ARBA00001933"/>
    </source>
</evidence>
<evidence type="ECO:0000256" key="5">
    <source>
        <dbReference type="ARBA" id="ARBA00022898"/>
    </source>
</evidence>
<dbReference type="PANTHER" id="PTHR46383">
    <property type="entry name" value="ASPARTATE AMINOTRANSFERASE"/>
    <property type="match status" value="1"/>
</dbReference>
<dbReference type="GO" id="GO:0008483">
    <property type="term" value="F:transaminase activity"/>
    <property type="evidence" value="ECO:0007669"/>
    <property type="project" value="UniProtKB-KW"/>
</dbReference>
<dbReference type="GO" id="GO:0030170">
    <property type="term" value="F:pyridoxal phosphate binding"/>
    <property type="evidence" value="ECO:0007669"/>
    <property type="project" value="InterPro"/>
</dbReference>
<dbReference type="InterPro" id="IPR004838">
    <property type="entry name" value="NHTrfase_class1_PyrdxlP-BS"/>
</dbReference>
<comment type="caution">
    <text evidence="8">The sequence shown here is derived from an EMBL/GenBank/DDBJ whole genome shotgun (WGS) entry which is preliminary data.</text>
</comment>
<protein>
    <recommendedName>
        <fullName evidence="6">Aminotransferase</fullName>
        <ecNumber evidence="6">2.6.1.-</ecNumber>
    </recommendedName>
</protein>
<keyword evidence="9" id="KW-1185">Reference proteome</keyword>
<dbReference type="Pfam" id="PF00155">
    <property type="entry name" value="Aminotran_1_2"/>
    <property type="match status" value="1"/>
</dbReference>
<keyword evidence="5" id="KW-0663">Pyridoxal phosphate</keyword>
<feature type="domain" description="Aminotransferase class I/classII large" evidence="7">
    <location>
        <begin position="37"/>
        <end position="390"/>
    </location>
</feature>
<dbReference type="Proteomes" id="UP000033772">
    <property type="component" value="Unassembled WGS sequence"/>
</dbReference>
<gene>
    <name evidence="8" type="ORF">UG56_012555</name>
</gene>
<dbReference type="InterPro" id="IPR004839">
    <property type="entry name" value="Aminotransferase_I/II_large"/>
</dbReference>
<name>A0A1J4N4R3_9ACTN</name>
<accession>A0A1J4N4R3</accession>
<dbReference type="STRING" id="1844.UG56_012555"/>
<dbReference type="GO" id="GO:0006520">
    <property type="term" value="P:amino acid metabolic process"/>
    <property type="evidence" value="ECO:0007669"/>
    <property type="project" value="InterPro"/>
</dbReference>
<dbReference type="PROSITE" id="PS00105">
    <property type="entry name" value="AA_TRANSFER_CLASS_1"/>
    <property type="match status" value="1"/>
</dbReference>
<evidence type="ECO:0000256" key="4">
    <source>
        <dbReference type="ARBA" id="ARBA00022679"/>
    </source>
</evidence>
<evidence type="ECO:0000259" key="7">
    <source>
        <dbReference type="Pfam" id="PF00155"/>
    </source>
</evidence>
<proteinExistence type="inferred from homology"/>
<dbReference type="Gene3D" id="3.40.640.10">
    <property type="entry name" value="Type I PLP-dependent aspartate aminotransferase-like (Major domain)"/>
    <property type="match status" value="1"/>
</dbReference>
<keyword evidence="4 6" id="KW-0808">Transferase</keyword>
<dbReference type="SUPFAM" id="SSF53383">
    <property type="entry name" value="PLP-dependent transferases"/>
    <property type="match status" value="1"/>
</dbReference>
<sequence length="395" mass="42476">MFAPMDRLTVAQRANVPPFHVMDMLERAAQRQRTYGDLISLTSGQPSTGAPQAVTAEAVRLLQSGDPLGYTPATGILELRQAIAGHHRAWHGIEVSPEDVIVTTGASGGFLASFLAAFDVGDKVAMARPSYPCYRNVLAALGCEVVEIPTGAAERFQPTVEQVRELHESVGLKGLVVASPANPTGTMLLPAELAALARYCEEAGIQLISDEIYHGLTYGGDGSRGRSAWETSRDAVVFGSFSKYFSMTGWRIGWLLAPAHLRRAIDVLVGNFTICPPALAQHAAVAAFTPDAYAELDSHVTRYATNRGVLLDGLRSLGVTEMAPADGAFYVYADVSRWTDDTMAWCHQILDRTGVAMAPGIDFDPVDGHRFVRLSFAGSAAEIEQGLDRLSTVLR</sequence>
<reference evidence="8" key="1">
    <citation type="submission" date="2016-10" db="EMBL/GenBank/DDBJ databases">
        <title>Draft Genome Sequence of Nocardioides luteus Strain BAFB, an Alkane-Degrading Bacterium Isolated from JP-7 Polluted Soil.</title>
        <authorList>
            <person name="Brown L."/>
            <person name="Ruiz O.N."/>
            <person name="Gunasekera T."/>
        </authorList>
    </citation>
    <scope>NUCLEOTIDE SEQUENCE [LARGE SCALE GENOMIC DNA]</scope>
    <source>
        <strain evidence="8">BAFB</strain>
    </source>
</reference>
<evidence type="ECO:0000313" key="9">
    <source>
        <dbReference type="Proteomes" id="UP000033772"/>
    </source>
</evidence>
<comment type="similarity">
    <text evidence="2 6">Belongs to the class-I pyridoxal-phosphate-dependent aminotransferase family.</text>
</comment>
<dbReference type="AlphaFoldDB" id="A0A1J4N4R3"/>
<dbReference type="PANTHER" id="PTHR46383:SF2">
    <property type="entry name" value="AMINOTRANSFERASE"/>
    <property type="match status" value="1"/>
</dbReference>
<dbReference type="EC" id="2.6.1.-" evidence="6"/>
<dbReference type="CDD" id="cd00609">
    <property type="entry name" value="AAT_like"/>
    <property type="match status" value="1"/>
</dbReference>
<evidence type="ECO:0000256" key="2">
    <source>
        <dbReference type="ARBA" id="ARBA00007441"/>
    </source>
</evidence>
<dbReference type="InterPro" id="IPR015421">
    <property type="entry name" value="PyrdxlP-dep_Trfase_major"/>
</dbReference>
<dbReference type="EMBL" id="JZDQ02000015">
    <property type="protein sequence ID" value="OIJ26542.1"/>
    <property type="molecule type" value="Genomic_DNA"/>
</dbReference>
<dbReference type="InterPro" id="IPR015424">
    <property type="entry name" value="PyrdxlP-dep_Trfase"/>
</dbReference>
<dbReference type="InterPro" id="IPR050596">
    <property type="entry name" value="AspAT/PAT-like"/>
</dbReference>